<reference evidence="1 2" key="1">
    <citation type="submission" date="2024-07" db="EMBL/GenBank/DDBJ databases">
        <title>Section-level genome sequencing and comparative genomics of Aspergillus sections Usti and Cavernicolus.</title>
        <authorList>
            <consortium name="Lawrence Berkeley National Laboratory"/>
            <person name="Nybo J.L."/>
            <person name="Vesth T.C."/>
            <person name="Theobald S."/>
            <person name="Frisvad J.C."/>
            <person name="Larsen T.O."/>
            <person name="Kjaerboelling I."/>
            <person name="Rothschild-Mancinelli K."/>
            <person name="Lyhne E.K."/>
            <person name="Kogle M.E."/>
            <person name="Barry K."/>
            <person name="Clum A."/>
            <person name="Na H."/>
            <person name="Ledsgaard L."/>
            <person name="Lin J."/>
            <person name="Lipzen A."/>
            <person name="Kuo A."/>
            <person name="Riley R."/>
            <person name="Mondo S."/>
            <person name="LaButti K."/>
            <person name="Haridas S."/>
            <person name="Pangalinan J."/>
            <person name="Salamov A.A."/>
            <person name="Simmons B.A."/>
            <person name="Magnuson J.K."/>
            <person name="Chen J."/>
            <person name="Drula E."/>
            <person name="Henrissat B."/>
            <person name="Wiebenga A."/>
            <person name="Lubbers R.J."/>
            <person name="Gomes A.C."/>
            <person name="Macurrencykelacurrency M.R."/>
            <person name="Stajich J."/>
            <person name="Grigoriev I.V."/>
            <person name="Mortensen U.H."/>
            <person name="De vries R.P."/>
            <person name="Baker S.E."/>
            <person name="Andersen M.R."/>
        </authorList>
    </citation>
    <scope>NUCLEOTIDE SEQUENCE [LARGE SCALE GENOMIC DNA]</scope>
    <source>
        <strain evidence="1 2">CBS 756.74</strain>
    </source>
</reference>
<evidence type="ECO:0000313" key="2">
    <source>
        <dbReference type="Proteomes" id="UP001610444"/>
    </source>
</evidence>
<organism evidence="1 2">
    <name type="scientific">Aspergillus pseudodeflectus</name>
    <dbReference type="NCBI Taxonomy" id="176178"/>
    <lineage>
        <taxon>Eukaryota</taxon>
        <taxon>Fungi</taxon>
        <taxon>Dikarya</taxon>
        <taxon>Ascomycota</taxon>
        <taxon>Pezizomycotina</taxon>
        <taxon>Eurotiomycetes</taxon>
        <taxon>Eurotiomycetidae</taxon>
        <taxon>Eurotiales</taxon>
        <taxon>Aspergillaceae</taxon>
        <taxon>Aspergillus</taxon>
        <taxon>Aspergillus subgen. Nidulantes</taxon>
    </lineage>
</organism>
<accession>A0ABR4L339</accession>
<dbReference type="EMBL" id="JBFXLR010000004">
    <property type="protein sequence ID" value="KAL2858937.1"/>
    <property type="molecule type" value="Genomic_DNA"/>
</dbReference>
<proteinExistence type="predicted"/>
<keyword evidence="2" id="KW-1185">Reference proteome</keyword>
<sequence>MNTRRHILREVLQGLAELHAPDILHNGTLLFLKRGGQLVTGAYRRRERLSRAAY</sequence>
<dbReference type="RefSeq" id="XP_070903901.1">
    <property type="nucleotide sequence ID" value="XM_071036537.1"/>
</dbReference>
<protein>
    <recommendedName>
        <fullName evidence="3">Protein kinase domain-containing protein</fullName>
    </recommendedName>
</protein>
<gene>
    <name evidence="1" type="ORF">BJX68DRAFT_144192</name>
</gene>
<name>A0ABR4L339_9EURO</name>
<evidence type="ECO:0000313" key="1">
    <source>
        <dbReference type="EMBL" id="KAL2858937.1"/>
    </source>
</evidence>
<comment type="caution">
    <text evidence="1">The sequence shown here is derived from an EMBL/GenBank/DDBJ whole genome shotgun (WGS) entry which is preliminary data.</text>
</comment>
<dbReference type="GeneID" id="98151701"/>
<evidence type="ECO:0008006" key="3">
    <source>
        <dbReference type="Google" id="ProtNLM"/>
    </source>
</evidence>
<dbReference type="Proteomes" id="UP001610444">
    <property type="component" value="Unassembled WGS sequence"/>
</dbReference>